<dbReference type="Pfam" id="PF11845">
    <property type="entry name" value="Tll0287-like"/>
    <property type="match status" value="1"/>
</dbReference>
<keyword evidence="7" id="KW-0067">ATP-binding</keyword>
<reference evidence="9" key="1">
    <citation type="journal article" date="2015" name="Nature">
        <title>Complex archaea that bridge the gap between prokaryotes and eukaryotes.</title>
        <authorList>
            <person name="Spang A."/>
            <person name="Saw J.H."/>
            <person name="Jorgensen S.L."/>
            <person name="Zaremba-Niedzwiedzka K."/>
            <person name="Martijn J."/>
            <person name="Lind A.E."/>
            <person name="van Eijk R."/>
            <person name="Schleper C."/>
            <person name="Guy L."/>
            <person name="Ettema T.J."/>
        </authorList>
    </citation>
    <scope>NUCLEOTIDE SEQUENCE</scope>
</reference>
<dbReference type="Pfam" id="PF07568">
    <property type="entry name" value="HisKA_2"/>
    <property type="match status" value="1"/>
</dbReference>
<protein>
    <recommendedName>
        <fullName evidence="2">histidine kinase</fullName>
        <ecNumber evidence="2">2.7.13.3</ecNumber>
    </recommendedName>
</protein>
<evidence type="ECO:0000256" key="2">
    <source>
        <dbReference type="ARBA" id="ARBA00012438"/>
    </source>
</evidence>
<dbReference type="PROSITE" id="PS50109">
    <property type="entry name" value="HIS_KIN"/>
    <property type="match status" value="1"/>
</dbReference>
<dbReference type="GO" id="GO:0005524">
    <property type="term" value="F:ATP binding"/>
    <property type="evidence" value="ECO:0007669"/>
    <property type="project" value="UniProtKB-KW"/>
</dbReference>
<dbReference type="InterPro" id="IPR021796">
    <property type="entry name" value="Tll0287-like_dom"/>
</dbReference>
<gene>
    <name evidence="9" type="ORF">LCGC14_2704670</name>
</gene>
<evidence type="ECO:0000256" key="4">
    <source>
        <dbReference type="ARBA" id="ARBA00022679"/>
    </source>
</evidence>
<dbReference type="SUPFAM" id="SSF55874">
    <property type="entry name" value="ATPase domain of HSP90 chaperone/DNA topoisomerase II/histidine kinase"/>
    <property type="match status" value="1"/>
</dbReference>
<keyword evidence="6" id="KW-0418">Kinase</keyword>
<dbReference type="EMBL" id="LAZR01048288">
    <property type="protein sequence ID" value="KKK92264.1"/>
    <property type="molecule type" value="Genomic_DNA"/>
</dbReference>
<dbReference type="InterPro" id="IPR003594">
    <property type="entry name" value="HATPase_dom"/>
</dbReference>
<feature type="non-terminal residue" evidence="9">
    <location>
        <position position="1"/>
    </location>
</feature>
<dbReference type="PANTHER" id="PTHR41523:SF8">
    <property type="entry name" value="ETHYLENE RESPONSE SENSOR PROTEIN"/>
    <property type="match status" value="1"/>
</dbReference>
<keyword evidence="3" id="KW-0597">Phosphoprotein</keyword>
<dbReference type="InterPro" id="IPR011495">
    <property type="entry name" value="Sig_transdc_His_kin_sub2_dim/P"/>
</dbReference>
<evidence type="ECO:0000256" key="6">
    <source>
        <dbReference type="ARBA" id="ARBA00022777"/>
    </source>
</evidence>
<evidence type="ECO:0000256" key="7">
    <source>
        <dbReference type="ARBA" id="ARBA00022840"/>
    </source>
</evidence>
<comment type="caution">
    <text evidence="9">The sequence shown here is derived from an EMBL/GenBank/DDBJ whole genome shotgun (WGS) entry which is preliminary data.</text>
</comment>
<dbReference type="GO" id="GO:0004673">
    <property type="term" value="F:protein histidine kinase activity"/>
    <property type="evidence" value="ECO:0007669"/>
    <property type="project" value="UniProtKB-EC"/>
</dbReference>
<organism evidence="9">
    <name type="scientific">marine sediment metagenome</name>
    <dbReference type="NCBI Taxonomy" id="412755"/>
    <lineage>
        <taxon>unclassified sequences</taxon>
        <taxon>metagenomes</taxon>
        <taxon>ecological metagenomes</taxon>
    </lineage>
</organism>
<dbReference type="Gene3D" id="3.30.565.10">
    <property type="entry name" value="Histidine kinase-like ATPase, C-terminal domain"/>
    <property type="match status" value="1"/>
</dbReference>
<keyword evidence="5" id="KW-0547">Nucleotide-binding</keyword>
<evidence type="ECO:0000256" key="5">
    <source>
        <dbReference type="ARBA" id="ARBA00022741"/>
    </source>
</evidence>
<evidence type="ECO:0000256" key="3">
    <source>
        <dbReference type="ARBA" id="ARBA00022553"/>
    </source>
</evidence>
<dbReference type="Gene3D" id="3.30.450.20">
    <property type="entry name" value="PAS domain"/>
    <property type="match status" value="1"/>
</dbReference>
<feature type="domain" description="Histidine kinase" evidence="8">
    <location>
        <begin position="197"/>
        <end position="389"/>
    </location>
</feature>
<name>A0A0F9BNU8_9ZZZZ</name>
<proteinExistence type="predicted"/>
<dbReference type="Gene3D" id="3.30.450.290">
    <property type="match status" value="1"/>
</dbReference>
<dbReference type="SMART" id="SM00387">
    <property type="entry name" value="HATPase_c"/>
    <property type="match status" value="1"/>
</dbReference>
<sequence length="389" mass="43258">NARHGGVYVPVTDKTRPNPYLSFDPTRDIITDTGVKYTKINPAYMTRLVAEIAKKEEGAIFHITSLRPVRPENRADEWESSALREFEQGLPEKLELASIEGQEFYRYMAPLVTKKACLKCHARHGYKEGDIRGGISISMPAKTFISIEKAQSLNIGTHYLIAYMIGSLAILLYQQRVRKEAQAAQTSLEQKETLIKEVHHRVKNNMQIITSLLSMQSGMTDNSEAKEMFEVCSSRVRSMALVHEKLYGSRDLGNVDARVYFRSLIDEIMSLSGPSNGVRAEIKIDEVSLSMRTSIPCGLIINELVTNAIKHAFGPEGGTINVELQDLGDGSIFLSVADNGRGLQEDPESLKDGDTLGLRLVHILVKQLNGTLKTTSDNGLRFEISFRAG</sequence>
<dbReference type="PANTHER" id="PTHR41523">
    <property type="entry name" value="TWO-COMPONENT SYSTEM SENSOR PROTEIN"/>
    <property type="match status" value="1"/>
</dbReference>
<dbReference type="EC" id="2.7.13.3" evidence="2"/>
<dbReference type="InterPro" id="IPR005467">
    <property type="entry name" value="His_kinase_dom"/>
</dbReference>
<keyword evidence="4" id="KW-0808">Transferase</keyword>
<dbReference type="Pfam" id="PF02518">
    <property type="entry name" value="HATPase_c"/>
    <property type="match status" value="1"/>
</dbReference>
<dbReference type="InterPro" id="IPR036890">
    <property type="entry name" value="HATPase_C_sf"/>
</dbReference>
<comment type="catalytic activity">
    <reaction evidence="1">
        <text>ATP + protein L-histidine = ADP + protein N-phospho-L-histidine.</text>
        <dbReference type="EC" id="2.7.13.3"/>
    </reaction>
</comment>
<evidence type="ECO:0000256" key="1">
    <source>
        <dbReference type="ARBA" id="ARBA00000085"/>
    </source>
</evidence>
<dbReference type="AlphaFoldDB" id="A0A0F9BNU8"/>
<evidence type="ECO:0000313" key="9">
    <source>
        <dbReference type="EMBL" id="KKK92264.1"/>
    </source>
</evidence>
<evidence type="ECO:0000259" key="8">
    <source>
        <dbReference type="PROSITE" id="PS50109"/>
    </source>
</evidence>
<accession>A0A0F9BNU8</accession>